<dbReference type="EMBL" id="LR727972">
    <property type="protein sequence ID" value="VWO99870.1"/>
    <property type="molecule type" value="Genomic_DNA"/>
</dbReference>
<protein>
    <submittedName>
        <fullName evidence="1">Cytochrome P450 33D3</fullName>
    </submittedName>
</protein>
<dbReference type="AlphaFoldDB" id="A0A5K1K2X7"/>
<accession>A0A5K1K2X7</accession>
<reference evidence="1" key="1">
    <citation type="submission" date="2019-10" db="EMBL/GenBank/DDBJ databases">
        <authorList>
            <person name="Nor Muhammad N."/>
        </authorList>
    </citation>
    <scope>NUCLEOTIDE SEQUENCE</scope>
</reference>
<gene>
    <name evidence="1" type="primary">A0A0B5J4U6</name>
</gene>
<organism evidence="1">
    <name type="scientific">Ganoderma boninense</name>
    <dbReference type="NCBI Taxonomy" id="34458"/>
    <lineage>
        <taxon>Eukaryota</taxon>
        <taxon>Fungi</taxon>
        <taxon>Dikarya</taxon>
        <taxon>Basidiomycota</taxon>
        <taxon>Agaricomycotina</taxon>
        <taxon>Agaricomycetes</taxon>
        <taxon>Polyporales</taxon>
        <taxon>Polyporaceae</taxon>
        <taxon>Ganoderma</taxon>
    </lineage>
</organism>
<name>A0A5K1K2X7_9APHY</name>
<evidence type="ECO:0000313" key="1">
    <source>
        <dbReference type="EMBL" id="VWO99870.1"/>
    </source>
</evidence>
<sequence>MPPVVGRRLSALRTSWHEHGHNHDHAYDFAAANRAHCEEYAHDGEEAYAGWRGTAHKELDVMLARCMQLEKRTVVLDFPCGVAVDISSSQVSVDRCNVLRVAAKKIDGWHQATMKAISVELRGGSLRGKLEGTKFDLITALAASSSRPVVLSVPSPCSLPGARAHLAVRPS</sequence>
<proteinExistence type="predicted"/>